<gene>
    <name evidence="1" type="ORF">ACFSB2_15425</name>
</gene>
<dbReference type="EMBL" id="JBHUCX010000043">
    <property type="protein sequence ID" value="MFD1676094.1"/>
    <property type="molecule type" value="Genomic_DNA"/>
</dbReference>
<evidence type="ECO:0000313" key="1">
    <source>
        <dbReference type="EMBL" id="MFD1676094.1"/>
    </source>
</evidence>
<comment type="caution">
    <text evidence="1">The sequence shown here is derived from an EMBL/GenBank/DDBJ whole genome shotgun (WGS) entry which is preliminary data.</text>
</comment>
<dbReference type="RefSeq" id="WP_377943987.1">
    <property type="nucleotide sequence ID" value="NZ_JBHUCX010000043.1"/>
</dbReference>
<protein>
    <submittedName>
        <fullName evidence="1">Uncharacterized protein</fullName>
    </submittedName>
</protein>
<proteinExistence type="predicted"/>
<reference evidence="2" key="1">
    <citation type="journal article" date="2019" name="Int. J. Syst. Evol. Microbiol.">
        <title>The Global Catalogue of Microorganisms (GCM) 10K type strain sequencing project: providing services to taxonomists for standard genome sequencing and annotation.</title>
        <authorList>
            <consortium name="The Broad Institute Genomics Platform"/>
            <consortium name="The Broad Institute Genome Sequencing Center for Infectious Disease"/>
            <person name="Wu L."/>
            <person name="Ma J."/>
        </authorList>
    </citation>
    <scope>NUCLEOTIDE SEQUENCE [LARGE SCALE GENOMIC DNA]</scope>
    <source>
        <strain evidence="2">CGMCC 1.12286</strain>
    </source>
</reference>
<dbReference type="Proteomes" id="UP001597079">
    <property type="component" value="Unassembled WGS sequence"/>
</dbReference>
<name>A0ABW4JIJ3_9BACL</name>
<accession>A0ABW4JIJ3</accession>
<evidence type="ECO:0000313" key="2">
    <source>
        <dbReference type="Proteomes" id="UP001597079"/>
    </source>
</evidence>
<sequence>MTTVVEQTVGGHSGQEILFRMSPGQLPQLEIRENGVSHYKTVSVTQLLRLLDSSTTVRQLDKVEVRHNQIPALPEGTLLVDTIETPDNFDVIVTGWVPSMEYPFLYEDASYLIQVPTMVYQIRYRTQDKFVREFRLAITDQKTVTPSTPLYRWPFSNVYGDARVCWTATNFQCELHQVIEKGIFGFLQTTNNKDLFGLGKSHNSEYTSYESFLAAVAERGEVPTEWLIPLNKTVEQFHQH</sequence>
<keyword evidence="2" id="KW-1185">Reference proteome</keyword>
<organism evidence="1 2">
    <name type="scientific">Alicyclobacillus fodiniaquatilis</name>
    <dbReference type="NCBI Taxonomy" id="1661150"/>
    <lineage>
        <taxon>Bacteria</taxon>
        <taxon>Bacillati</taxon>
        <taxon>Bacillota</taxon>
        <taxon>Bacilli</taxon>
        <taxon>Bacillales</taxon>
        <taxon>Alicyclobacillaceae</taxon>
        <taxon>Alicyclobacillus</taxon>
    </lineage>
</organism>